<feature type="repeat" description="TPR" evidence="3">
    <location>
        <begin position="150"/>
        <end position="183"/>
    </location>
</feature>
<keyword evidence="2 3" id="KW-0802">TPR repeat</keyword>
<sequence>MSSVSFAEAQKRLANYRKHNTRSSEEVVQLGTKIIRGNGLKKMGDEAWAFLEQVALAALDIGQVELAYDCIAQLEERFPDSPRTTVLQGIVLESTGQYQKALLWYDAALEIDESNAAYWKRKIAVRRQMGETEKVVEELSAYLDTFYADADAWLELAEVYASVNQYTHALQCLSHVMLIAPQNPFYVLQAAETAYSAGDVPLAARYYLRVVELTEGDSRRAWFGVKLCARRLLNEANAANSASNTAVPKHLGELELLATEKLADAYSASKTGGEARGWTVVERWLSS</sequence>
<dbReference type="FunCoup" id="A0A166AF75">
    <property type="interactions" value="303"/>
</dbReference>
<feature type="repeat" description="TPR" evidence="3">
    <location>
        <begin position="82"/>
        <end position="115"/>
    </location>
</feature>
<dbReference type="InterPro" id="IPR055217">
    <property type="entry name" value="TPR_EMC2"/>
</dbReference>
<evidence type="ECO:0000256" key="1">
    <source>
        <dbReference type="ARBA" id="ARBA00022737"/>
    </source>
</evidence>
<dbReference type="STRING" id="1314781.A0A166AF75"/>
<dbReference type="Pfam" id="PF22890">
    <property type="entry name" value="TPR_EMC2"/>
    <property type="match status" value="1"/>
</dbReference>
<reference evidence="6 7" key="1">
    <citation type="journal article" date="2016" name="Mol. Biol. Evol.">
        <title>Comparative Genomics of Early-Diverging Mushroom-Forming Fungi Provides Insights into the Origins of Lignocellulose Decay Capabilities.</title>
        <authorList>
            <person name="Nagy L.G."/>
            <person name="Riley R."/>
            <person name="Tritt A."/>
            <person name="Adam C."/>
            <person name="Daum C."/>
            <person name="Floudas D."/>
            <person name="Sun H."/>
            <person name="Yadav J.S."/>
            <person name="Pangilinan J."/>
            <person name="Larsson K.H."/>
            <person name="Matsuura K."/>
            <person name="Barry K."/>
            <person name="Labutti K."/>
            <person name="Kuo R."/>
            <person name="Ohm R.A."/>
            <person name="Bhattacharya S.S."/>
            <person name="Shirouzu T."/>
            <person name="Yoshinaga Y."/>
            <person name="Martin F.M."/>
            <person name="Grigoriev I.V."/>
            <person name="Hibbett D.S."/>
        </authorList>
    </citation>
    <scope>NUCLEOTIDE SEQUENCE [LARGE SCALE GENOMIC DNA]</scope>
    <source>
        <strain evidence="6 7">HHB12029</strain>
    </source>
</reference>
<dbReference type="SUPFAM" id="SSF48452">
    <property type="entry name" value="TPR-like"/>
    <property type="match status" value="1"/>
</dbReference>
<keyword evidence="4" id="KW-0256">Endoplasmic reticulum</keyword>
<evidence type="ECO:0000313" key="6">
    <source>
        <dbReference type="EMBL" id="KZV91339.1"/>
    </source>
</evidence>
<keyword evidence="1" id="KW-0677">Repeat</keyword>
<comment type="function">
    <text evidence="4">Part of the endoplasmic reticulum membrane protein complex (EMC) that enables the energy-independent insertion into endoplasmic reticulum membranes of newly synthesized membrane proteins.</text>
</comment>
<dbReference type="InterPro" id="IPR011990">
    <property type="entry name" value="TPR-like_helical_dom_sf"/>
</dbReference>
<gene>
    <name evidence="6" type="ORF">EXIGLDRAFT_648334</name>
</gene>
<dbReference type="SMART" id="SM00028">
    <property type="entry name" value="TPR"/>
    <property type="match status" value="4"/>
</dbReference>
<dbReference type="InterPro" id="IPR019734">
    <property type="entry name" value="TPR_rpt"/>
</dbReference>
<dbReference type="AlphaFoldDB" id="A0A166AF75"/>
<evidence type="ECO:0000256" key="3">
    <source>
        <dbReference type="PROSITE-ProRule" id="PRU00339"/>
    </source>
</evidence>
<comment type="subcellular location">
    <subcellularLocation>
        <location evidence="4">Endoplasmic reticulum membrane</location>
        <topology evidence="4">Peripheral membrane protein</topology>
        <orientation evidence="4">Cytoplasmic side</orientation>
    </subcellularLocation>
</comment>
<evidence type="ECO:0000313" key="7">
    <source>
        <dbReference type="Proteomes" id="UP000077266"/>
    </source>
</evidence>
<accession>A0A166AF75</accession>
<dbReference type="Gene3D" id="1.25.40.10">
    <property type="entry name" value="Tetratricopeptide repeat domain"/>
    <property type="match status" value="1"/>
</dbReference>
<keyword evidence="7" id="KW-1185">Reference proteome</keyword>
<dbReference type="OrthoDB" id="124397at2759"/>
<comment type="subunit">
    <text evidence="4">Component of the ER membrane protein complex (EMC).</text>
</comment>
<dbReference type="PROSITE" id="PS50005">
    <property type="entry name" value="TPR"/>
    <property type="match status" value="2"/>
</dbReference>
<dbReference type="Proteomes" id="UP000077266">
    <property type="component" value="Unassembled WGS sequence"/>
</dbReference>
<name>A0A166AF75_EXIGL</name>
<dbReference type="InterPro" id="IPR039856">
    <property type="entry name" value="EMC2-like"/>
</dbReference>
<dbReference type="GO" id="GO:0072546">
    <property type="term" value="C:EMC complex"/>
    <property type="evidence" value="ECO:0007669"/>
    <property type="project" value="UniProtKB-UniRule"/>
</dbReference>
<dbReference type="PANTHER" id="PTHR12760">
    <property type="entry name" value="TETRATRICOPEPTIDE REPEAT PROTEIN"/>
    <property type="match status" value="1"/>
</dbReference>
<proteinExistence type="inferred from homology"/>
<evidence type="ECO:0000256" key="4">
    <source>
        <dbReference type="RuleBase" id="RU367091"/>
    </source>
</evidence>
<dbReference type="InParanoid" id="A0A166AF75"/>
<dbReference type="EMBL" id="KV426029">
    <property type="protein sequence ID" value="KZV91339.1"/>
    <property type="molecule type" value="Genomic_DNA"/>
</dbReference>
<protein>
    <recommendedName>
        <fullName evidence="4">ER membrane protein complex subunit 2</fullName>
    </recommendedName>
</protein>
<evidence type="ECO:0000256" key="2">
    <source>
        <dbReference type="ARBA" id="ARBA00022803"/>
    </source>
</evidence>
<organism evidence="6 7">
    <name type="scientific">Exidia glandulosa HHB12029</name>
    <dbReference type="NCBI Taxonomy" id="1314781"/>
    <lineage>
        <taxon>Eukaryota</taxon>
        <taxon>Fungi</taxon>
        <taxon>Dikarya</taxon>
        <taxon>Basidiomycota</taxon>
        <taxon>Agaricomycotina</taxon>
        <taxon>Agaricomycetes</taxon>
        <taxon>Auriculariales</taxon>
        <taxon>Exidiaceae</taxon>
        <taxon>Exidia</taxon>
    </lineage>
</organism>
<comment type="similarity">
    <text evidence="4">Belongs to the EMC2 family.</text>
</comment>
<evidence type="ECO:0000259" key="5">
    <source>
        <dbReference type="Pfam" id="PF22890"/>
    </source>
</evidence>
<feature type="domain" description="EMC2 TPR-like" evidence="5">
    <location>
        <begin position="87"/>
        <end position="194"/>
    </location>
</feature>
<keyword evidence="4" id="KW-0472">Membrane</keyword>